<reference evidence="2" key="1">
    <citation type="journal article" date="2020" name="Stud. Mycol.">
        <title>101 Dothideomycetes genomes: a test case for predicting lifestyles and emergence of pathogens.</title>
        <authorList>
            <person name="Haridas S."/>
            <person name="Albert R."/>
            <person name="Binder M."/>
            <person name="Bloem J."/>
            <person name="Labutti K."/>
            <person name="Salamov A."/>
            <person name="Andreopoulos B."/>
            <person name="Baker S."/>
            <person name="Barry K."/>
            <person name="Bills G."/>
            <person name="Bluhm B."/>
            <person name="Cannon C."/>
            <person name="Castanera R."/>
            <person name="Culley D."/>
            <person name="Daum C."/>
            <person name="Ezra D."/>
            <person name="Gonzalez J."/>
            <person name="Henrissat B."/>
            <person name="Kuo A."/>
            <person name="Liang C."/>
            <person name="Lipzen A."/>
            <person name="Lutzoni F."/>
            <person name="Magnuson J."/>
            <person name="Mondo S."/>
            <person name="Nolan M."/>
            <person name="Ohm R."/>
            <person name="Pangilinan J."/>
            <person name="Park H.-J."/>
            <person name="Ramirez L."/>
            <person name="Alfaro M."/>
            <person name="Sun H."/>
            <person name="Tritt A."/>
            <person name="Yoshinaga Y."/>
            <person name="Zwiers L.-H."/>
            <person name="Turgeon B."/>
            <person name="Goodwin S."/>
            <person name="Spatafora J."/>
            <person name="Crous P."/>
            <person name="Grigoriev I."/>
        </authorList>
    </citation>
    <scope>NUCLEOTIDE SEQUENCE</scope>
    <source>
        <strain evidence="2">CBS 207.26</strain>
    </source>
</reference>
<evidence type="ECO:0008006" key="4">
    <source>
        <dbReference type="Google" id="ProtNLM"/>
    </source>
</evidence>
<protein>
    <recommendedName>
        <fullName evidence="4">Cora-domain-containing protein</fullName>
    </recommendedName>
</protein>
<dbReference type="OrthoDB" id="2830640at2759"/>
<sequence>MFPNPLFSLYEREHFNDLKYNVIDGESSTYAISINIVAGKATVSKSCLRGEHTITQWLLEAQMENSRSQGGLRLRLAANPKKKHFQKAAIQQNFHNNDKFFLGKYHPPLSASDQERIVSAFGLPAPAAWALSAEFSHFQRYSQSASNRIGFSMRQASQGGLNMDLGLGLSFDHERNLTYGMLLGCIDRQAAFIITQLKELALLACHPLLLPTMILGYERSFLGEQLLRTRSEMLSVEATSGQTRWPVVGYAGQPGQSELKPDKVNTKELSKDALGVVQSATVYQRLTEDLLVLADSLVESNEVLRQFVQRDGCAFATIYAIDERLRFLRNKTELMLPALRSYKERAHAQMSAVYNLIAERNNEINQQLNIDTQEIAAASRKDSSAMKSVAVLTMAFLPGTFVATMFALPFFDFSAGQGQQMVLPRFWIYWAVTIPLTGTVMLLWLISLTYSSTKHDTGTEKHNILTRIIRVGYEKYRILKRQIRRTEPFDVEKAE</sequence>
<dbReference type="EMBL" id="ML994613">
    <property type="protein sequence ID" value="KAF2193510.1"/>
    <property type="molecule type" value="Genomic_DNA"/>
</dbReference>
<gene>
    <name evidence="2" type="ORF">K469DRAFT_237497</name>
</gene>
<organism evidence="2 3">
    <name type="scientific">Zopfia rhizophila CBS 207.26</name>
    <dbReference type="NCBI Taxonomy" id="1314779"/>
    <lineage>
        <taxon>Eukaryota</taxon>
        <taxon>Fungi</taxon>
        <taxon>Dikarya</taxon>
        <taxon>Ascomycota</taxon>
        <taxon>Pezizomycotina</taxon>
        <taxon>Dothideomycetes</taxon>
        <taxon>Dothideomycetes incertae sedis</taxon>
        <taxon>Zopfiaceae</taxon>
        <taxon>Zopfia</taxon>
    </lineage>
</organism>
<dbReference type="Gene3D" id="1.20.58.340">
    <property type="entry name" value="Magnesium transport protein CorA, transmembrane region"/>
    <property type="match status" value="1"/>
</dbReference>
<evidence type="ECO:0000313" key="3">
    <source>
        <dbReference type="Proteomes" id="UP000800200"/>
    </source>
</evidence>
<dbReference type="AlphaFoldDB" id="A0A6A6ETU2"/>
<name>A0A6A6ETU2_9PEZI</name>
<accession>A0A6A6ETU2</accession>
<evidence type="ECO:0000256" key="1">
    <source>
        <dbReference type="SAM" id="Phobius"/>
    </source>
</evidence>
<keyword evidence="3" id="KW-1185">Reference proteome</keyword>
<feature type="transmembrane region" description="Helical" evidence="1">
    <location>
        <begin position="389"/>
        <end position="411"/>
    </location>
</feature>
<keyword evidence="1" id="KW-0472">Membrane</keyword>
<proteinExistence type="predicted"/>
<dbReference type="Proteomes" id="UP000800200">
    <property type="component" value="Unassembled WGS sequence"/>
</dbReference>
<evidence type="ECO:0000313" key="2">
    <source>
        <dbReference type="EMBL" id="KAF2193510.1"/>
    </source>
</evidence>
<keyword evidence="1" id="KW-0812">Transmembrane</keyword>
<keyword evidence="1" id="KW-1133">Transmembrane helix</keyword>
<feature type="transmembrane region" description="Helical" evidence="1">
    <location>
        <begin position="426"/>
        <end position="446"/>
    </location>
</feature>